<gene>
    <name evidence="2" type="ORF">Pla108_26240</name>
</gene>
<feature type="region of interest" description="Disordered" evidence="1">
    <location>
        <begin position="1"/>
        <end position="21"/>
    </location>
</feature>
<evidence type="ECO:0000256" key="1">
    <source>
        <dbReference type="SAM" id="MobiDB-lite"/>
    </source>
</evidence>
<keyword evidence="3" id="KW-1185">Reference proteome</keyword>
<organism evidence="2 3">
    <name type="scientific">Botrimarina colliarenosi</name>
    <dbReference type="NCBI Taxonomy" id="2528001"/>
    <lineage>
        <taxon>Bacteria</taxon>
        <taxon>Pseudomonadati</taxon>
        <taxon>Planctomycetota</taxon>
        <taxon>Planctomycetia</taxon>
        <taxon>Pirellulales</taxon>
        <taxon>Lacipirellulaceae</taxon>
        <taxon>Botrimarina</taxon>
    </lineage>
</organism>
<comment type="caution">
    <text evidence="2">The sequence shown here is derived from an EMBL/GenBank/DDBJ whole genome shotgun (WGS) entry which is preliminary data.</text>
</comment>
<dbReference type="RefSeq" id="WP_146445351.1">
    <property type="nucleotide sequence ID" value="NZ_SJPR01000003.1"/>
</dbReference>
<sequence length="358" mass="39938">MARKASQGLPFDPPSSPQRRSALNTDRYRLEGTYERLRRALVAGPQDGRIDQPLSYWVLPSDRRLPIVFLDRTLRDLLAQPLEDLMQTPGVGQKKILGFFDLLRRAIKSESADRPFGMAAEPAIDEPSHRRGVGVEPASVSEAVWREWCETILRAGFGDHALGRVAPSLRKLPTVIWETPLSDYAGRSLADIRLLKTHGEKRVNAILEVFGAIYEAVSTAALNEDLQLDVTARFVPELTRWLVAHAARPDKLTLADIQERVAKPLVRQIEIDLGEPVTGLASERLGFDGATPTVKTQAEQLGVTRARVYQLLEDCGRVLAVRWPEGRWLLAPLADRPAKTDPEAMGLIHAIRVLFYPE</sequence>
<dbReference type="Proteomes" id="UP000317421">
    <property type="component" value="Unassembled WGS sequence"/>
</dbReference>
<accession>A0A5C6AB91</accession>
<dbReference type="EMBL" id="SJPR01000003">
    <property type="protein sequence ID" value="TWT96849.1"/>
    <property type="molecule type" value="Genomic_DNA"/>
</dbReference>
<dbReference type="OrthoDB" id="290212at2"/>
<dbReference type="AlphaFoldDB" id="A0A5C6AB91"/>
<evidence type="ECO:0000313" key="3">
    <source>
        <dbReference type="Proteomes" id="UP000317421"/>
    </source>
</evidence>
<protein>
    <recommendedName>
        <fullName evidence="4">HRDC domain protein</fullName>
    </recommendedName>
</protein>
<reference evidence="2 3" key="1">
    <citation type="submission" date="2019-02" db="EMBL/GenBank/DDBJ databases">
        <title>Deep-cultivation of Planctomycetes and their phenomic and genomic characterization uncovers novel biology.</title>
        <authorList>
            <person name="Wiegand S."/>
            <person name="Jogler M."/>
            <person name="Boedeker C."/>
            <person name="Pinto D."/>
            <person name="Vollmers J."/>
            <person name="Rivas-Marin E."/>
            <person name="Kohn T."/>
            <person name="Peeters S.H."/>
            <person name="Heuer A."/>
            <person name="Rast P."/>
            <person name="Oberbeckmann S."/>
            <person name="Bunk B."/>
            <person name="Jeske O."/>
            <person name="Meyerdierks A."/>
            <person name="Storesund J.E."/>
            <person name="Kallscheuer N."/>
            <person name="Luecker S."/>
            <person name="Lage O.M."/>
            <person name="Pohl T."/>
            <person name="Merkel B.J."/>
            <person name="Hornburger P."/>
            <person name="Mueller R.-W."/>
            <person name="Bruemmer F."/>
            <person name="Labrenz M."/>
            <person name="Spormann A.M."/>
            <person name="Op Den Camp H."/>
            <person name="Overmann J."/>
            <person name="Amann R."/>
            <person name="Jetten M.S.M."/>
            <person name="Mascher T."/>
            <person name="Medema M.H."/>
            <person name="Devos D.P."/>
            <person name="Kaster A.-K."/>
            <person name="Ovreas L."/>
            <person name="Rohde M."/>
            <person name="Galperin M.Y."/>
            <person name="Jogler C."/>
        </authorList>
    </citation>
    <scope>NUCLEOTIDE SEQUENCE [LARGE SCALE GENOMIC DNA]</scope>
    <source>
        <strain evidence="2 3">Pla108</strain>
    </source>
</reference>
<evidence type="ECO:0000313" key="2">
    <source>
        <dbReference type="EMBL" id="TWT96849.1"/>
    </source>
</evidence>
<proteinExistence type="predicted"/>
<evidence type="ECO:0008006" key="4">
    <source>
        <dbReference type="Google" id="ProtNLM"/>
    </source>
</evidence>
<name>A0A5C6AB91_9BACT</name>